<name>A0AAE8N5U9_9PEZI</name>
<dbReference type="Pfam" id="PF08242">
    <property type="entry name" value="Methyltransf_12"/>
    <property type="match status" value="1"/>
</dbReference>
<dbReference type="SUPFAM" id="SSF56801">
    <property type="entry name" value="Acetyl-CoA synthetase-like"/>
    <property type="match status" value="1"/>
</dbReference>
<evidence type="ECO:0000256" key="4">
    <source>
        <dbReference type="ARBA" id="ARBA00022603"/>
    </source>
</evidence>
<dbReference type="SUPFAM" id="SSF52151">
    <property type="entry name" value="FabD/lysophospholipase-like"/>
    <property type="match status" value="1"/>
</dbReference>
<evidence type="ECO:0000259" key="13">
    <source>
        <dbReference type="PROSITE" id="PS52004"/>
    </source>
</evidence>
<evidence type="ECO:0000256" key="9">
    <source>
        <dbReference type="ARBA" id="ARBA00029443"/>
    </source>
</evidence>
<dbReference type="PROSITE" id="PS00455">
    <property type="entry name" value="AMP_BINDING"/>
    <property type="match status" value="1"/>
</dbReference>
<dbReference type="GO" id="GO:0008168">
    <property type="term" value="F:methyltransferase activity"/>
    <property type="evidence" value="ECO:0007669"/>
    <property type="project" value="UniProtKB-KW"/>
</dbReference>
<proteinExistence type="inferred from homology"/>
<evidence type="ECO:0000256" key="10">
    <source>
        <dbReference type="PROSITE-ProRule" id="PRU01363"/>
    </source>
</evidence>
<dbReference type="SUPFAM" id="SSF55048">
    <property type="entry name" value="Probable ACP-binding domain of malonyl-CoA ACP transacylase"/>
    <property type="match status" value="1"/>
</dbReference>
<dbReference type="SMART" id="SM00827">
    <property type="entry name" value="PKS_AT"/>
    <property type="match status" value="1"/>
</dbReference>
<evidence type="ECO:0000259" key="12">
    <source>
        <dbReference type="PROSITE" id="PS50075"/>
    </source>
</evidence>
<keyword evidence="7" id="KW-0560">Oxidoreductase</keyword>
<dbReference type="GO" id="GO:0016491">
    <property type="term" value="F:oxidoreductase activity"/>
    <property type="evidence" value="ECO:0007669"/>
    <property type="project" value="UniProtKB-KW"/>
</dbReference>
<dbReference type="Gene3D" id="3.30.70.3290">
    <property type="match status" value="1"/>
</dbReference>
<dbReference type="SUPFAM" id="SSF53335">
    <property type="entry name" value="S-adenosyl-L-methionine-dependent methyltransferases"/>
    <property type="match status" value="1"/>
</dbReference>
<feature type="region of interest" description="Disordered" evidence="11">
    <location>
        <begin position="2585"/>
        <end position="2607"/>
    </location>
</feature>
<dbReference type="PANTHER" id="PTHR43775:SF20">
    <property type="entry name" value="HYBRID PKS-NRPS SYNTHETASE APDA"/>
    <property type="match status" value="1"/>
</dbReference>
<dbReference type="Pfam" id="PF07993">
    <property type="entry name" value="NAD_binding_4"/>
    <property type="match status" value="1"/>
</dbReference>
<keyword evidence="5" id="KW-0808">Transferase</keyword>
<evidence type="ECO:0000256" key="7">
    <source>
        <dbReference type="ARBA" id="ARBA00023002"/>
    </source>
</evidence>
<dbReference type="Gene3D" id="3.40.50.150">
    <property type="entry name" value="Vaccinia Virus protein VP39"/>
    <property type="match status" value="1"/>
</dbReference>
<dbReference type="Gene3D" id="3.40.366.10">
    <property type="entry name" value="Malonyl-Coenzyme A Acyl Carrier Protein, domain 2"/>
    <property type="match status" value="1"/>
</dbReference>
<dbReference type="SMART" id="SM00826">
    <property type="entry name" value="PKS_DH"/>
    <property type="match status" value="1"/>
</dbReference>
<dbReference type="InterPro" id="IPR036736">
    <property type="entry name" value="ACP-like_sf"/>
</dbReference>
<dbReference type="PROSITE" id="PS50075">
    <property type="entry name" value="CARRIER"/>
    <property type="match status" value="2"/>
</dbReference>
<dbReference type="GO" id="GO:0004312">
    <property type="term" value="F:fatty acid synthase activity"/>
    <property type="evidence" value="ECO:0007669"/>
    <property type="project" value="TreeGrafter"/>
</dbReference>
<dbReference type="FunFam" id="3.40.47.10:FF:000019">
    <property type="entry name" value="Polyketide synthase type I"/>
    <property type="match status" value="1"/>
</dbReference>
<protein>
    <submittedName>
        <fullName evidence="15">Related to polyketide synthase</fullName>
    </submittedName>
</protein>
<dbReference type="InterPro" id="IPR001242">
    <property type="entry name" value="Condensation_dom"/>
</dbReference>
<organism evidence="15 16">
    <name type="scientific">Cephalotrichum gorgonifer</name>
    <dbReference type="NCBI Taxonomy" id="2041049"/>
    <lineage>
        <taxon>Eukaryota</taxon>
        <taxon>Fungi</taxon>
        <taxon>Dikarya</taxon>
        <taxon>Ascomycota</taxon>
        <taxon>Pezizomycotina</taxon>
        <taxon>Sordariomycetes</taxon>
        <taxon>Hypocreomycetidae</taxon>
        <taxon>Microascales</taxon>
        <taxon>Microascaceae</taxon>
        <taxon>Cephalotrichum</taxon>
    </lineage>
</organism>
<feature type="active site" description="Proton donor; for dehydratase activity" evidence="10">
    <location>
        <position position="1200"/>
    </location>
</feature>
<evidence type="ECO:0000256" key="8">
    <source>
        <dbReference type="ARBA" id="ARBA00023268"/>
    </source>
</evidence>
<dbReference type="SUPFAM" id="SSF53901">
    <property type="entry name" value="Thiolase-like"/>
    <property type="match status" value="1"/>
</dbReference>
<accession>A0AAE8N5U9</accession>
<feature type="domain" description="PKS/mFAS DH" evidence="14">
    <location>
        <begin position="975"/>
        <end position="1292"/>
    </location>
</feature>
<dbReference type="InterPro" id="IPR009081">
    <property type="entry name" value="PP-bd_ACP"/>
</dbReference>
<dbReference type="InterPro" id="IPR013217">
    <property type="entry name" value="Methyltransf_12"/>
</dbReference>
<dbReference type="InterPro" id="IPR042099">
    <property type="entry name" value="ANL_N_sf"/>
</dbReference>
<dbReference type="InterPro" id="IPR018201">
    <property type="entry name" value="Ketoacyl_synth_AS"/>
</dbReference>
<dbReference type="InterPro" id="IPR020845">
    <property type="entry name" value="AMP-binding_CS"/>
</dbReference>
<dbReference type="Pfam" id="PF14765">
    <property type="entry name" value="PS-DH"/>
    <property type="match status" value="1"/>
</dbReference>
<dbReference type="CDD" id="cd19532">
    <property type="entry name" value="C_PKS-NRPS"/>
    <property type="match status" value="1"/>
</dbReference>
<dbReference type="InterPro" id="IPR000873">
    <property type="entry name" value="AMP-dep_synth/lig_dom"/>
</dbReference>
<feature type="region of interest" description="C-terminal hotdog fold" evidence="10">
    <location>
        <begin position="1136"/>
        <end position="1292"/>
    </location>
</feature>
<dbReference type="SUPFAM" id="SSF47336">
    <property type="entry name" value="ACP-like"/>
    <property type="match status" value="2"/>
</dbReference>
<evidence type="ECO:0000313" key="16">
    <source>
        <dbReference type="Proteomes" id="UP001187682"/>
    </source>
</evidence>
<dbReference type="GO" id="GO:0032259">
    <property type="term" value="P:methylation"/>
    <property type="evidence" value="ECO:0007669"/>
    <property type="project" value="UniProtKB-KW"/>
</dbReference>
<dbReference type="PROSITE" id="PS52019">
    <property type="entry name" value="PKS_MFAS_DH"/>
    <property type="match status" value="1"/>
</dbReference>
<evidence type="ECO:0000259" key="14">
    <source>
        <dbReference type="PROSITE" id="PS52019"/>
    </source>
</evidence>
<dbReference type="SMART" id="SM00822">
    <property type="entry name" value="PKS_KR"/>
    <property type="match status" value="1"/>
</dbReference>
<evidence type="ECO:0000256" key="2">
    <source>
        <dbReference type="ARBA" id="ARBA00022553"/>
    </source>
</evidence>
<dbReference type="Gene3D" id="3.10.129.110">
    <property type="entry name" value="Polyketide synthase dehydratase"/>
    <property type="match status" value="1"/>
</dbReference>
<evidence type="ECO:0000256" key="5">
    <source>
        <dbReference type="ARBA" id="ARBA00022679"/>
    </source>
</evidence>
<keyword evidence="4" id="KW-0489">Methyltransferase</keyword>
<dbReference type="Pfam" id="PF00698">
    <property type="entry name" value="Acyl_transf_1"/>
    <property type="match status" value="1"/>
</dbReference>
<evidence type="ECO:0000313" key="15">
    <source>
        <dbReference type="EMBL" id="SPO05365.1"/>
    </source>
</evidence>
<dbReference type="InterPro" id="IPR001227">
    <property type="entry name" value="Ac_transferase_dom_sf"/>
</dbReference>
<dbReference type="InterPro" id="IPR010071">
    <property type="entry name" value="AA_adenyl_dom"/>
</dbReference>
<dbReference type="PANTHER" id="PTHR43775">
    <property type="entry name" value="FATTY ACID SYNTHASE"/>
    <property type="match status" value="1"/>
</dbReference>
<dbReference type="InterPro" id="IPR013120">
    <property type="entry name" value="FAR_NAD-bd"/>
</dbReference>
<feature type="compositionally biased region" description="Basic and acidic residues" evidence="11">
    <location>
        <begin position="301"/>
        <end position="314"/>
    </location>
</feature>
<dbReference type="Gene3D" id="1.10.1200.10">
    <property type="entry name" value="ACP-like"/>
    <property type="match status" value="2"/>
</dbReference>
<dbReference type="Pfam" id="PF00550">
    <property type="entry name" value="PP-binding"/>
    <property type="match status" value="2"/>
</dbReference>
<dbReference type="InterPro" id="IPR057326">
    <property type="entry name" value="KR_dom"/>
</dbReference>
<gene>
    <name evidence="15" type="ORF">DNG_08052</name>
</gene>
<dbReference type="InterPro" id="IPR014043">
    <property type="entry name" value="Acyl_transferase_dom"/>
</dbReference>
<dbReference type="CDD" id="cd05930">
    <property type="entry name" value="A_NRPS"/>
    <property type="match status" value="1"/>
</dbReference>
<dbReference type="SMART" id="SM00825">
    <property type="entry name" value="PKS_KS"/>
    <property type="match status" value="1"/>
</dbReference>
<dbReference type="Gene3D" id="3.30.300.30">
    <property type="match status" value="1"/>
</dbReference>
<dbReference type="EMBL" id="ONZQ02000012">
    <property type="protein sequence ID" value="SPO05365.1"/>
    <property type="molecule type" value="Genomic_DNA"/>
</dbReference>
<dbReference type="InterPro" id="IPR045851">
    <property type="entry name" value="AMP-bd_C_sf"/>
</dbReference>
<dbReference type="GO" id="GO:0006633">
    <property type="term" value="P:fatty acid biosynthetic process"/>
    <property type="evidence" value="ECO:0007669"/>
    <property type="project" value="InterPro"/>
</dbReference>
<dbReference type="GO" id="GO:0009403">
    <property type="term" value="P:toxin biosynthetic process"/>
    <property type="evidence" value="ECO:0007669"/>
    <property type="project" value="UniProtKB-ARBA"/>
</dbReference>
<feature type="region of interest" description="Disordered" evidence="11">
    <location>
        <begin position="2635"/>
        <end position="2687"/>
    </location>
</feature>
<dbReference type="InterPro" id="IPR032821">
    <property type="entry name" value="PKS_assoc"/>
</dbReference>
<evidence type="ECO:0000256" key="3">
    <source>
        <dbReference type="ARBA" id="ARBA00022598"/>
    </source>
</evidence>
<dbReference type="Gene3D" id="3.30.559.30">
    <property type="entry name" value="Nonribosomal peptide synthetase, condensation domain"/>
    <property type="match status" value="1"/>
</dbReference>
<feature type="region of interest" description="Disordered" evidence="11">
    <location>
        <begin position="300"/>
        <end position="327"/>
    </location>
</feature>
<dbReference type="Pfam" id="PF00501">
    <property type="entry name" value="AMP-binding"/>
    <property type="match status" value="1"/>
</dbReference>
<keyword evidence="6" id="KW-0677">Repeat</keyword>
<dbReference type="InterPro" id="IPR036291">
    <property type="entry name" value="NAD(P)-bd_dom_sf"/>
</dbReference>
<dbReference type="InterPro" id="IPR013968">
    <property type="entry name" value="PKS_KR"/>
</dbReference>
<dbReference type="InterPro" id="IPR016035">
    <property type="entry name" value="Acyl_Trfase/lysoPLipase"/>
</dbReference>
<feature type="region of interest" description="N-terminal hotdog fold" evidence="10">
    <location>
        <begin position="975"/>
        <end position="1121"/>
    </location>
</feature>
<dbReference type="SMART" id="SM00823">
    <property type="entry name" value="PKS_PP"/>
    <property type="match status" value="2"/>
</dbReference>
<dbReference type="Gene3D" id="3.40.50.12780">
    <property type="entry name" value="N-terminal domain of ligase-like"/>
    <property type="match status" value="1"/>
</dbReference>
<dbReference type="InterPro" id="IPR006162">
    <property type="entry name" value="Ppantetheine_attach_site"/>
</dbReference>
<dbReference type="Gene3D" id="3.30.559.10">
    <property type="entry name" value="Chloramphenicol acetyltransferase-like domain"/>
    <property type="match status" value="1"/>
</dbReference>
<dbReference type="CDD" id="cd02440">
    <property type="entry name" value="AdoMet_MTases"/>
    <property type="match status" value="1"/>
</dbReference>
<dbReference type="NCBIfam" id="TIGR01733">
    <property type="entry name" value="AA-adenyl-dom"/>
    <property type="match status" value="1"/>
</dbReference>
<dbReference type="Gene3D" id="3.40.47.10">
    <property type="match status" value="1"/>
</dbReference>
<feature type="domain" description="Carrier" evidence="12">
    <location>
        <begin position="2488"/>
        <end position="2566"/>
    </location>
</feature>
<dbReference type="SUPFAM" id="SSF52777">
    <property type="entry name" value="CoA-dependent acyltransferases"/>
    <property type="match status" value="2"/>
</dbReference>
<dbReference type="Pfam" id="PF21089">
    <property type="entry name" value="PKS_DH_N"/>
    <property type="match status" value="1"/>
</dbReference>
<dbReference type="InterPro" id="IPR042104">
    <property type="entry name" value="PKS_dehydratase_sf"/>
</dbReference>
<feature type="domain" description="Carrier" evidence="12">
    <location>
        <begin position="3683"/>
        <end position="3762"/>
    </location>
</feature>
<dbReference type="CDD" id="cd00833">
    <property type="entry name" value="PKS"/>
    <property type="match status" value="1"/>
</dbReference>
<dbReference type="InterPro" id="IPR049551">
    <property type="entry name" value="PKS_DH_C"/>
</dbReference>
<dbReference type="Pfam" id="PF00109">
    <property type="entry name" value="ketoacyl-synt"/>
    <property type="match status" value="1"/>
</dbReference>
<evidence type="ECO:0000256" key="1">
    <source>
        <dbReference type="ARBA" id="ARBA00022450"/>
    </source>
</evidence>
<dbReference type="InterPro" id="IPR023213">
    <property type="entry name" value="CAT-like_dom_sf"/>
</dbReference>
<dbReference type="InterPro" id="IPR050091">
    <property type="entry name" value="PKS_NRPS_Biosynth_Enz"/>
</dbReference>
<keyword evidence="2" id="KW-0597">Phosphoprotein</keyword>
<dbReference type="Pfam" id="PF08659">
    <property type="entry name" value="KR"/>
    <property type="match status" value="1"/>
</dbReference>
<dbReference type="Pfam" id="PF16197">
    <property type="entry name" value="KAsynt_C_assoc"/>
    <property type="match status" value="1"/>
</dbReference>
<dbReference type="InterPro" id="IPR049900">
    <property type="entry name" value="PKS_mFAS_DH"/>
</dbReference>
<evidence type="ECO:0000256" key="6">
    <source>
        <dbReference type="ARBA" id="ARBA00022737"/>
    </source>
</evidence>
<dbReference type="SUPFAM" id="SSF51735">
    <property type="entry name" value="NAD(P)-binding Rossmann-fold domains"/>
    <property type="match status" value="2"/>
</dbReference>
<keyword evidence="16" id="KW-1185">Reference proteome</keyword>
<feature type="active site" description="Proton acceptor; for dehydratase activity" evidence="10">
    <location>
        <position position="1007"/>
    </location>
</feature>
<keyword evidence="8" id="KW-0511">Multifunctional enzyme</keyword>
<dbReference type="InterPro" id="IPR029063">
    <property type="entry name" value="SAM-dependent_MTases_sf"/>
</dbReference>
<sequence>MAAPIPEPIAIVGSGCRFPGGASSPSKLWELIREPHDVLCEIPSDRFNTTGFFHPDGTHHATTNVRHSYLLREDVKVFDEAFFNISPNEADSIDPQQRLLLETVYEALEAGGHPMEALSGSDTAVYVGTMSADYGESALRDMNTVPTYFATGTSRAIISNRVSYFFNWHGPSMTIDTACSSSLIAVHQGVRALRSGDSRVAVACGTQVILGPEAFIYESNLRMLSPNSRSRMWDSEADGYARGEGVAAIVLKRLSDAIADNDHIECVIRETGANQDGFSSGITVPSADAQATLIRQTYRRAGLDPENNSRDRPQFFEAHGTGTKAGDPKEAAAIHRCLGVHTADEAEPLYVGSVKTVIGHTEGAAGLAGLLKASGIIQRGFIPPNLLFDRLNPDIEPFYKGLEVPTSLRPWPQLPEGVPRRVSVNSFGFGGSNAHAILEEYRPTEGAAPGTVSNNSDATTDVDASASRVSFTPFVFSAASEASLVSQLQAYSKHFVENPDIYPIDLAWTLQSRRSQLPFKVSFSAATIAELRERIDERLTSAAQQTPAGTIGTRSILVNKGTPGILGVFTGQGAQWPSMGAELIRSSEFVHQRVQELGQFLVSLPEADRPEWDLEQEMLAGADVSRVAEAALSQPLCTAIQIILVDLLRSAGVRFSAVVGHSSGEIGVAYAAGFLSDKDAIRVAYYRGLYARLAGSATPAGHEKKGAMMAVGTSCEDAQHLLGLRAFRGRLALAAHNSSASVTLSGDADAIAHAKRVFDEEKKFARVLKVDTAYHSHHMLPCGDPYVSTLKACGVRALDPRREGGNETCSWFSSVFPDGSPIVASEALEGEYWRENMQNAVRFADAVKNAVASNGQIACAIEVGPHPALKGPATQNIGEVLPNPLPYTGVLSRGKSDVHSFSDGLGFVWSHLGAGSGLDFRSYEKLVSASTYPSAPDPNPKLVVGLPSYEWNHTRRHWHESRKSRRFHGRQQPFHELLGVLCEDSTDRELRWQNVLKVSEMPWVAGHQLQDQTVFPATGYIAMAIEAARILAGDREVDVFELQDFSIPRAIAFEDDSAAGVETLVTLTDITATATVGMDDGETVANFLVYSCPVSTGAGATTEQEMKVTASGRVKIVFGKASTDALSSTPPRDSAMIDVDADRFYDTLSKLGYGYYESFRGMTCLKRRHNLSSAVIDSYVYEQQPTSSFTRYLVHPTWLDVAIQSSLLAFSMPGDHRLWSLHVPTAIRSIRVSPAVCASLPAHSLAKFPVWSSLVDSEKFSASIDVFGEDGTSTMIQVEDLEISPFAPATAADDRRLFSYTKLEVAAPDGASVLGGDRPTEDEADLAILCERVSFYYIKKWKAELTDEDWAKGQSHHPALRNYVDHVLDLVTQGRHPTIKGEWASDTSEHIRVMASGYPSSVDLAIISAVGENIPAAVRGDTTILEHMLANNLLDNYYKGALGFSAYNTFLARMMEQLVHRYPNGRILEVGAGTGGATRGVLRSIGHKMDSYTYTDISTGFLGRAAEAFEEWADKMTFKTLDIERPPATQGYQPHSYDIVVASNVLHATSSMQRTLEHTRQLLRPGGYLVLLEITNNDFVRGGSVMGGLTGWWLGVEDGRTFAPTMTPGQWHTSLRKAGFGGVDAITPAVDPLTWPLSIMASQAVDDQVNFLRKPLAGASAVPVHLGSVVVLGGTSVEGARVAEEIMENLARYCGSVTVLPGLPTEEEAADLTPMSTVINLVDVDISPIFKNMTAEKLEGLKRVYGTAGALVWITRNAQVDEPYHMASIAFSRTLHYEAGHVNMSHLDVPDLGPGVARSIAEHVLRQFALGEWDGRGGYGGEQRGELLWSKEPESYLDRGGQIKIPRLVNNLHQNARLNSAQRAIDNMVSLESCPNVVLSISDNSFSSRSGYSCALVDQVPPDRGAAPPGGARGGGDRVKLVASTVQATLVAADTFLVVGIGRDVEKNLVVTLSDINSPKITPIARVPLGSTWPVDNLLVRIAAELTGCALIQAVSPGSSILVHASVEDRFLASSLSRRAATVESVRLTLTYDTRAFVNETVPGSWIGLSARAATHIIRDAVRRAKPTHFLDLTATLTRAPSELGARISHVLPSNIRRIHHSDICRCQPSSLSETEGLPALLQSSVTAVMAQGGEAKNAAVRDLVVQIDQIHDPSLTIHARSVVRWSRDSVENDDDVKVRVGVRRVDAQRLFSKNKTYLLVGLTGEIGRSLCEWMVANGAGCVWLTSRSPKIDQGWLESLQATHDSTIRVASLHVTDKGAIERLVAEIRATCPPIAGVANGAMVLRDCLFSEMPIDDLQTVLGPKIDGSRNLDEVFHNDDLDFFVLLSSSAQVIGNMGQSNYTAANGYLTTLARKRRRRGLAASALDIGRVAGIGYIETARQAVVDQVSRLGLMPISEPDFRQTFAEAILAGYPMPGDTEGGKIPAAVVTTGISTVRDNEDVMNPWLDNPVFSHCIAKPSAVKLAEAGTSKKVALPVAQQLAGAASKEEALEILQECFSAKVKVMLQISDRPVDPETALVELGVDSLIAVEVRSWFLKELQVDVPVLKVVGGASLAELCQRAMDKLPAFSVDGGDLGKPALKQAPEAGVYSHPPPPASNPRTTSTAVAIPSPFDGLVGPFSQAAQVLVPLTADPESASASAPASTPVDELSSRPGSLDGALATTPNTEMTPLAPSDADTAAESQSPERKFLRTEQISFGQSRFWFLQLLLEDPLASNVSFYIKVTGTLRIGDLERAVRVVMSRHEALRTAFVVDETHSDQAYQKVLDKSLIWLDVRSAGSAEEASAVYHDLRQHAFDLGSGELIRLLLVSVSPTLHYFMFHYHHIAMDGISFQVLVRDLEKAYRFQSLGPAPRQFPDYSRAQREAYRAGDMNRELDYWRTIFPAGQEPPVLPLLPMASTSSRVAMKDFSVHQVMQRIEPALMARIKAVSKSNRSTPFHFYLAAFKTMLFKFADTNDLTIGIADANRTDSDIMGSIGFFLNLLALRFRRLDSQPFSDAVSEARTTAYGALGNSRLPFDVLLEELNVARFSTHSPFFQAFFDYRQGAQEKFSWGDTQFEIEEANMGRTAYDMTLDVTDNARDSLVIFRVQRGLYDLTAAGLLLETYIHLLDVLSSEPTLPLESTPVFSKAQLSRATEIGRGPKLVSSWPPTLPLRIDEVARRVPGDVALKDGHGASLRYSDLMDRVESIAEALAQAGVGSGGRVPVFQDAAADWLCSMLAIMRVGGIYVPLDLRNPLPRLAAVVADCEPVTILVDSTTRSDVGQINATDVTVIDVSRLASKPSKPVPNVSTGDSPAAILYTSGSTGTPKGIVVTHRGLRNEIEGYTRTWKLGAERTLQQSAFTFNHSMDQIYTGLSNGGMVYIVPWSERGDPLQVTRIVREESITYTKATPAEYSLWLQYGGDNLRLADKWRAAFGGGESMDRALTRGFAGLGLRQLRLHNSYGPTEISISSTKMELDYRNSAAMEADGGRIPCGFSLPNYHAYIVDEKLRPLPAGMAGELCIGGAGVSLGYLRNKDLTDQYFVHNPFATADDTENGWTRMYRTGDICHFRHDGALVFHSRMAGDTQVKIRGLRIELNDIESNIVATSEGVIKEAVATLREGDPDFLVAHVVLAQQPPGNTETYLANLLSRLPVPQYMVPVVAISLERLPLTNHCKVDRRAIKELPLPQNVRVGGGSHEENDDDEELTETMVRLRGVWLDVLKNKHVEFDISPSSSFFLVGGNSLLAIRLQSRIRDVFNVTVRLVDLLHSNKLGEMSHKIDESVRVDHIDWDHETKPPSLPDFLLTNSPKGFERKEKKTVLLTGSTGFLAKYILSQLLANPAVDAIHHVAVRDPSKLRQTASTTSSAPKVVTHTGDLTAPLLGLSEAEFSHLASTVDVILHLGAARSFWDNYRVLRPVNVLATAELVKIAAPRRAHIHYISTFGVLPQDGDHFASPSSAAANVPASDGSSNGYVATKWASERILERSADELGVPATIYRFLPASQSTEATPGDVLDEFVRFVDIVGAAPDMTGWRGRIDMIPAAQAAAWLLDSASNTASDENGRVKFVHAESTAVVNVENLRNAMEEERSRHGRGNTMPGLRWLGRIKQFGFNYLFTSQQAKIQETGASGKSSEFESRR</sequence>
<comment type="similarity">
    <text evidence="9">In the C-terminal section; belongs to the NRP synthetase family.</text>
</comment>
<dbReference type="PROSITE" id="PS52004">
    <property type="entry name" value="KS3_2"/>
    <property type="match status" value="1"/>
</dbReference>
<keyword evidence="3" id="KW-0436">Ligase</keyword>
<comment type="caution">
    <text evidence="15">The sequence shown here is derived from an EMBL/GenBank/DDBJ whole genome shotgun (WGS) entry which is preliminary data.</text>
</comment>
<dbReference type="GO" id="GO:0031177">
    <property type="term" value="F:phosphopantetheine binding"/>
    <property type="evidence" value="ECO:0007669"/>
    <property type="project" value="InterPro"/>
</dbReference>
<dbReference type="Pfam" id="PF00668">
    <property type="entry name" value="Condensation"/>
    <property type="match status" value="1"/>
</dbReference>
<keyword evidence="1" id="KW-0596">Phosphopantetheine</keyword>
<dbReference type="Pfam" id="PF02801">
    <property type="entry name" value="Ketoacyl-synt_C"/>
    <property type="match status" value="1"/>
</dbReference>
<dbReference type="InterPro" id="IPR020841">
    <property type="entry name" value="PKS_Beta-ketoAc_synthase_dom"/>
</dbReference>
<dbReference type="InterPro" id="IPR020807">
    <property type="entry name" value="PKS_DH"/>
</dbReference>
<dbReference type="InterPro" id="IPR016039">
    <property type="entry name" value="Thiolase-like"/>
</dbReference>
<dbReference type="PROSITE" id="PS00606">
    <property type="entry name" value="KS3_1"/>
    <property type="match status" value="1"/>
</dbReference>
<dbReference type="InterPro" id="IPR020806">
    <property type="entry name" value="PKS_PP-bd"/>
</dbReference>
<dbReference type="Proteomes" id="UP001187682">
    <property type="component" value="Unassembled WGS sequence"/>
</dbReference>
<dbReference type="PROSITE" id="PS00012">
    <property type="entry name" value="PHOSPHOPANTETHEINE"/>
    <property type="match status" value="1"/>
</dbReference>
<dbReference type="GO" id="GO:0016874">
    <property type="term" value="F:ligase activity"/>
    <property type="evidence" value="ECO:0007669"/>
    <property type="project" value="UniProtKB-KW"/>
</dbReference>
<dbReference type="InterPro" id="IPR049552">
    <property type="entry name" value="PKS_DH_N"/>
</dbReference>
<dbReference type="InterPro" id="IPR014031">
    <property type="entry name" value="Ketoacyl_synth_C"/>
</dbReference>
<dbReference type="GO" id="GO:0004315">
    <property type="term" value="F:3-oxoacyl-[acyl-carrier-protein] synthase activity"/>
    <property type="evidence" value="ECO:0007669"/>
    <property type="project" value="InterPro"/>
</dbReference>
<feature type="domain" description="Ketosynthase family 3 (KS3)" evidence="13">
    <location>
        <begin position="6"/>
        <end position="440"/>
    </location>
</feature>
<dbReference type="InterPro" id="IPR014030">
    <property type="entry name" value="Ketoacyl_synth_N"/>
</dbReference>
<dbReference type="Gene3D" id="3.40.50.720">
    <property type="entry name" value="NAD(P)-binding Rossmann-like Domain"/>
    <property type="match status" value="2"/>
</dbReference>
<dbReference type="InterPro" id="IPR016036">
    <property type="entry name" value="Malonyl_transacylase_ACP-bd"/>
</dbReference>
<evidence type="ECO:0000256" key="11">
    <source>
        <dbReference type="SAM" id="MobiDB-lite"/>
    </source>
</evidence>
<reference evidence="15" key="1">
    <citation type="submission" date="2018-03" db="EMBL/GenBank/DDBJ databases">
        <authorList>
            <person name="Guldener U."/>
        </authorList>
    </citation>
    <scope>NUCLEOTIDE SEQUENCE</scope>
</reference>